<reference evidence="1" key="1">
    <citation type="submission" date="2018-09" db="EMBL/GenBank/DDBJ databases">
        <title>Murine metabolic-syndrome-specific gut microbial biobank.</title>
        <authorList>
            <person name="Liu C."/>
        </authorList>
    </citation>
    <scope>NUCLEOTIDE SEQUENCE</scope>
    <source>
        <strain evidence="1">D42-62</strain>
    </source>
</reference>
<protein>
    <submittedName>
        <fullName evidence="1">Uncharacterized protein</fullName>
    </submittedName>
</protein>
<sequence>MFGYIIINKGDMKFKEFDIYHSYYCGLCQALHRQYGKLGQLSLTYDMTFLVMLLSSLYEPETKVSEMKCIAHPFEKHTVRDNIFCSYGADMNILFTSYKCKDDWEDEKKLTRLAYGKLLKGGCRKINAVYGDKARRIDNLMRELSVQEKKKNQDIDRMAGTFGRIMGEIMAIWEDEWHDNLKVMGFYLGKFIYLLDAYEDIEEDMKLNRYNPFAKKFNDPDFEEETKTILTMIMAECCKEFEKLPLIDNVEILRNILYSGIWYRYEMVRQKREGSKADGRQGVKNA</sequence>
<accession>A0A9X5GRZ4</accession>
<keyword evidence="2" id="KW-1185">Reference proteome</keyword>
<dbReference type="AlphaFoldDB" id="A0A9X5GRZ4"/>
<proteinExistence type="predicted"/>
<evidence type="ECO:0000313" key="1">
    <source>
        <dbReference type="EMBL" id="NBJ93653.1"/>
    </source>
</evidence>
<name>A0A9X5GRZ4_9FIRM</name>
<dbReference type="Proteomes" id="UP001154420">
    <property type="component" value="Unassembled WGS sequence"/>
</dbReference>
<dbReference type="Pfam" id="PF18937">
    <property type="entry name" value="DUF5685"/>
    <property type="match status" value="1"/>
</dbReference>
<comment type="caution">
    <text evidence="1">The sequence shown here is derived from an EMBL/GenBank/DDBJ whole genome shotgun (WGS) entry which is preliminary data.</text>
</comment>
<gene>
    <name evidence="1" type="ORF">D5281_13885</name>
</gene>
<dbReference type="InterPro" id="IPR043740">
    <property type="entry name" value="DUF5685"/>
</dbReference>
<organism evidence="1 2">
    <name type="scientific">Parablautia muri</name>
    <dbReference type="NCBI Taxonomy" id="2320879"/>
    <lineage>
        <taxon>Bacteria</taxon>
        <taxon>Bacillati</taxon>
        <taxon>Bacillota</taxon>
        <taxon>Clostridia</taxon>
        <taxon>Lachnospirales</taxon>
        <taxon>Lachnospiraceae</taxon>
        <taxon>Parablautia</taxon>
    </lineage>
</organism>
<dbReference type="OrthoDB" id="1722540at2"/>
<dbReference type="EMBL" id="QZDT01000022">
    <property type="protein sequence ID" value="NBJ93653.1"/>
    <property type="molecule type" value="Genomic_DNA"/>
</dbReference>
<evidence type="ECO:0000313" key="2">
    <source>
        <dbReference type="Proteomes" id="UP001154420"/>
    </source>
</evidence>
<dbReference type="RefSeq" id="WP_160560726.1">
    <property type="nucleotide sequence ID" value="NZ_QZDT01000022.1"/>
</dbReference>